<sequence>MKLNFWPFNNEERRYRKESDQKHETHLAELKLLFFKEAGIRAGVRGEHPSVQVGGDAQLFRPGPTSCSDCGGL</sequence>
<accession>A0A0F8X0I8</accession>
<dbReference type="EMBL" id="LAZR01066048">
    <property type="protein sequence ID" value="KKK54330.1"/>
    <property type="molecule type" value="Genomic_DNA"/>
</dbReference>
<reference evidence="1" key="1">
    <citation type="journal article" date="2015" name="Nature">
        <title>Complex archaea that bridge the gap between prokaryotes and eukaryotes.</title>
        <authorList>
            <person name="Spang A."/>
            <person name="Saw J.H."/>
            <person name="Jorgensen S.L."/>
            <person name="Zaremba-Niedzwiedzka K."/>
            <person name="Martijn J."/>
            <person name="Lind A.E."/>
            <person name="van Eijk R."/>
            <person name="Schleper C."/>
            <person name="Guy L."/>
            <person name="Ettema T.J."/>
        </authorList>
    </citation>
    <scope>NUCLEOTIDE SEQUENCE</scope>
</reference>
<dbReference type="AlphaFoldDB" id="A0A0F8X0I8"/>
<feature type="non-terminal residue" evidence="1">
    <location>
        <position position="73"/>
    </location>
</feature>
<name>A0A0F8X0I8_9ZZZZ</name>
<evidence type="ECO:0000313" key="1">
    <source>
        <dbReference type="EMBL" id="KKK54330.1"/>
    </source>
</evidence>
<proteinExistence type="predicted"/>
<gene>
    <name evidence="1" type="ORF">LCGC14_3085850</name>
</gene>
<protein>
    <submittedName>
        <fullName evidence="1">Uncharacterized protein</fullName>
    </submittedName>
</protein>
<organism evidence="1">
    <name type="scientific">marine sediment metagenome</name>
    <dbReference type="NCBI Taxonomy" id="412755"/>
    <lineage>
        <taxon>unclassified sequences</taxon>
        <taxon>metagenomes</taxon>
        <taxon>ecological metagenomes</taxon>
    </lineage>
</organism>
<comment type="caution">
    <text evidence="1">The sequence shown here is derived from an EMBL/GenBank/DDBJ whole genome shotgun (WGS) entry which is preliminary data.</text>
</comment>